<evidence type="ECO:0000313" key="3">
    <source>
        <dbReference type="Proteomes" id="UP000285405"/>
    </source>
</evidence>
<organism evidence="2 3">
    <name type="scientific">Golovinomyces cichoracearum</name>
    <dbReference type="NCBI Taxonomy" id="62708"/>
    <lineage>
        <taxon>Eukaryota</taxon>
        <taxon>Fungi</taxon>
        <taxon>Dikarya</taxon>
        <taxon>Ascomycota</taxon>
        <taxon>Pezizomycotina</taxon>
        <taxon>Leotiomycetes</taxon>
        <taxon>Erysiphales</taxon>
        <taxon>Erysiphaceae</taxon>
        <taxon>Golovinomyces</taxon>
    </lineage>
</organism>
<dbReference type="Proteomes" id="UP000285405">
    <property type="component" value="Unassembled WGS sequence"/>
</dbReference>
<dbReference type="EMBL" id="MCBR01011617">
    <property type="protein sequence ID" value="RKF65768.1"/>
    <property type="molecule type" value="Genomic_DNA"/>
</dbReference>
<evidence type="ECO:0000313" key="2">
    <source>
        <dbReference type="EMBL" id="RKF65768.1"/>
    </source>
</evidence>
<comment type="caution">
    <text evidence="2">The sequence shown here is derived from an EMBL/GenBank/DDBJ whole genome shotgun (WGS) entry which is preliminary data.</text>
</comment>
<accession>A0A420I7Y8</accession>
<sequence length="40" mass="4346">MDRDRKQGGEGSGQGFLNSEYTESRFGDRLVAGIGVAVER</sequence>
<feature type="region of interest" description="Disordered" evidence="1">
    <location>
        <begin position="1"/>
        <end position="20"/>
    </location>
</feature>
<reference evidence="2 3" key="1">
    <citation type="journal article" date="2018" name="BMC Genomics">
        <title>Comparative genome analyses reveal sequence features reflecting distinct modes of host-adaptation between dicot and monocot powdery mildew.</title>
        <authorList>
            <person name="Wu Y."/>
            <person name="Ma X."/>
            <person name="Pan Z."/>
            <person name="Kale S.D."/>
            <person name="Song Y."/>
            <person name="King H."/>
            <person name="Zhang Q."/>
            <person name="Presley C."/>
            <person name="Deng X."/>
            <person name="Wei C.I."/>
            <person name="Xiao S."/>
        </authorList>
    </citation>
    <scope>NUCLEOTIDE SEQUENCE [LARGE SCALE GENOMIC DNA]</scope>
    <source>
        <strain evidence="2">UCSC1</strain>
    </source>
</reference>
<evidence type="ECO:0000256" key="1">
    <source>
        <dbReference type="SAM" id="MobiDB-lite"/>
    </source>
</evidence>
<dbReference type="AlphaFoldDB" id="A0A420I7Y8"/>
<protein>
    <submittedName>
        <fullName evidence="2">Uncharacterized protein</fullName>
    </submittedName>
</protein>
<proteinExistence type="predicted"/>
<gene>
    <name evidence="2" type="ORF">GcC1_116001</name>
</gene>
<name>A0A420I7Y8_9PEZI</name>